<dbReference type="PROSITE" id="PS50175">
    <property type="entry name" value="ASP_PROT_RETROV"/>
    <property type="match status" value="1"/>
</dbReference>
<dbReference type="SUPFAM" id="SSF50630">
    <property type="entry name" value="Acid proteases"/>
    <property type="match status" value="1"/>
</dbReference>
<dbReference type="PANTHER" id="PTHR33064:SF37">
    <property type="entry name" value="RIBONUCLEASE H"/>
    <property type="match status" value="1"/>
</dbReference>
<dbReference type="SUPFAM" id="SSF56672">
    <property type="entry name" value="DNA/RNA polymerases"/>
    <property type="match status" value="1"/>
</dbReference>
<evidence type="ECO:0000256" key="1">
    <source>
        <dbReference type="ARBA" id="ARBA00022801"/>
    </source>
</evidence>
<protein>
    <recommendedName>
        <fullName evidence="2">Peptidase A2 domain-containing protein</fullName>
    </recommendedName>
</protein>
<dbReference type="Gene3D" id="2.40.70.10">
    <property type="entry name" value="Acid Proteases"/>
    <property type="match status" value="1"/>
</dbReference>
<dbReference type="GO" id="GO:0004190">
    <property type="term" value="F:aspartic-type endopeptidase activity"/>
    <property type="evidence" value="ECO:0007669"/>
    <property type="project" value="InterPro"/>
</dbReference>
<dbReference type="InterPro" id="IPR043502">
    <property type="entry name" value="DNA/RNA_pol_sf"/>
</dbReference>
<dbReference type="InterPro" id="IPR021109">
    <property type="entry name" value="Peptidase_aspartic_dom_sf"/>
</dbReference>
<feature type="domain" description="Peptidase A2" evidence="2">
    <location>
        <begin position="25"/>
        <end position="116"/>
    </location>
</feature>
<dbReference type="InterPro" id="IPR001995">
    <property type="entry name" value="Peptidase_A2_cat"/>
</dbReference>
<keyword evidence="1" id="KW-0378">Hydrolase</keyword>
<evidence type="ECO:0000313" key="4">
    <source>
        <dbReference type="Proteomes" id="UP000235145"/>
    </source>
</evidence>
<dbReference type="EMBL" id="NBSK02000009">
    <property type="protein sequence ID" value="KAJ0184722.1"/>
    <property type="molecule type" value="Genomic_DNA"/>
</dbReference>
<evidence type="ECO:0000313" key="3">
    <source>
        <dbReference type="EMBL" id="KAJ0184722.1"/>
    </source>
</evidence>
<evidence type="ECO:0000259" key="2">
    <source>
        <dbReference type="PROSITE" id="PS50175"/>
    </source>
</evidence>
<dbReference type="InterPro" id="IPR051320">
    <property type="entry name" value="Viral_Replic_Matur_Polypro"/>
</dbReference>
<dbReference type="GO" id="GO:0006508">
    <property type="term" value="P:proteolysis"/>
    <property type="evidence" value="ECO:0007669"/>
    <property type="project" value="InterPro"/>
</dbReference>
<dbReference type="Gene3D" id="3.30.70.270">
    <property type="match status" value="1"/>
</dbReference>
<accession>A0A9R1UCQ9</accession>
<dbReference type="CDD" id="cd00303">
    <property type="entry name" value="retropepsin_like"/>
    <property type="match status" value="1"/>
</dbReference>
<organism evidence="3 4">
    <name type="scientific">Lactuca sativa</name>
    <name type="common">Garden lettuce</name>
    <dbReference type="NCBI Taxonomy" id="4236"/>
    <lineage>
        <taxon>Eukaryota</taxon>
        <taxon>Viridiplantae</taxon>
        <taxon>Streptophyta</taxon>
        <taxon>Embryophyta</taxon>
        <taxon>Tracheophyta</taxon>
        <taxon>Spermatophyta</taxon>
        <taxon>Magnoliopsida</taxon>
        <taxon>eudicotyledons</taxon>
        <taxon>Gunneridae</taxon>
        <taxon>Pentapetalae</taxon>
        <taxon>asterids</taxon>
        <taxon>campanulids</taxon>
        <taxon>Asterales</taxon>
        <taxon>Asteraceae</taxon>
        <taxon>Cichorioideae</taxon>
        <taxon>Cichorieae</taxon>
        <taxon>Lactucinae</taxon>
        <taxon>Lactuca</taxon>
    </lineage>
</organism>
<dbReference type="InterPro" id="IPR041577">
    <property type="entry name" value="RT_RNaseH_2"/>
</dbReference>
<dbReference type="Pfam" id="PF00077">
    <property type="entry name" value="RVP"/>
    <property type="match status" value="1"/>
</dbReference>
<dbReference type="Pfam" id="PF17919">
    <property type="entry name" value="RT_RNaseH_2"/>
    <property type="match status" value="1"/>
</dbReference>
<name>A0A9R1UCQ9_LACSA</name>
<sequence length="449" mass="52060">MELVISRKWHVTINLFITYNYQRNFVALIDSGADLNCIREGLIPTKYFQKSTHTLREVSGSKLDIRYKLTDAKICTENVCIPINFTIIKNMTSNTMILGNPFLEMILPLTIDKNKIVGSYKNKPVILNFVSDPYSIWVNELNLKKNQINFLKEEIRTVQIDEQLEQPKLQEKIKLLTNQFSLNICNDHPNAFWERKKHIVMLPYEEGFNEKQIPTKARPCQMNFEYLNICKKEITSLLDKNLIQPSKSPWSCTAFYVNKHSEQEGEYQDLFLGHNIEKGQVIPIQRSIDFAAKFPDEIKDKTQLQRFLGSLNYISPFYKDLSTDSAILYDRLKKNPGVWTNNHTQAVKRIKDKVKNLPCLSLANPNWEKIVETDASEIGFGGILKQIHPNNKHEFLVRFHSGKWTPSQKNYSTTAKEILALIVRQLNSCLIKTSNMMFLNKCLPDGKLH</sequence>
<gene>
    <name evidence="3" type="ORF">LSAT_V11C900506390</name>
</gene>
<dbReference type="InterPro" id="IPR043128">
    <property type="entry name" value="Rev_trsase/Diguanyl_cyclase"/>
</dbReference>
<comment type="caution">
    <text evidence="3">The sequence shown here is derived from an EMBL/GenBank/DDBJ whole genome shotgun (WGS) entry which is preliminary data.</text>
</comment>
<proteinExistence type="predicted"/>
<dbReference type="PANTHER" id="PTHR33064">
    <property type="entry name" value="POL PROTEIN"/>
    <property type="match status" value="1"/>
</dbReference>
<dbReference type="Gene3D" id="3.10.10.10">
    <property type="entry name" value="HIV Type 1 Reverse Transcriptase, subunit A, domain 1"/>
    <property type="match status" value="1"/>
</dbReference>
<dbReference type="AlphaFoldDB" id="A0A9R1UCQ9"/>
<dbReference type="Proteomes" id="UP000235145">
    <property type="component" value="Unassembled WGS sequence"/>
</dbReference>
<keyword evidence="4" id="KW-1185">Reference proteome</keyword>
<reference evidence="3 4" key="1">
    <citation type="journal article" date="2017" name="Nat. Commun.">
        <title>Genome assembly with in vitro proximity ligation data and whole-genome triplication in lettuce.</title>
        <authorList>
            <person name="Reyes-Chin-Wo S."/>
            <person name="Wang Z."/>
            <person name="Yang X."/>
            <person name="Kozik A."/>
            <person name="Arikit S."/>
            <person name="Song C."/>
            <person name="Xia L."/>
            <person name="Froenicke L."/>
            <person name="Lavelle D.O."/>
            <person name="Truco M.J."/>
            <person name="Xia R."/>
            <person name="Zhu S."/>
            <person name="Xu C."/>
            <person name="Xu H."/>
            <person name="Xu X."/>
            <person name="Cox K."/>
            <person name="Korf I."/>
            <person name="Meyers B.C."/>
            <person name="Michelmore R.W."/>
        </authorList>
    </citation>
    <scope>NUCLEOTIDE SEQUENCE [LARGE SCALE GENOMIC DNA]</scope>
    <source>
        <strain evidence="4">cv. Salinas</strain>
        <tissue evidence="3">Seedlings</tissue>
    </source>
</reference>
<dbReference type="InterPro" id="IPR018061">
    <property type="entry name" value="Retropepsins"/>
</dbReference>